<dbReference type="CDD" id="cd22159">
    <property type="entry name" value="F-box_AtTIR1-like"/>
    <property type="match status" value="1"/>
</dbReference>
<organism evidence="3 4">
    <name type="scientific">Colocasia esculenta</name>
    <name type="common">Wild taro</name>
    <name type="synonym">Arum esculentum</name>
    <dbReference type="NCBI Taxonomy" id="4460"/>
    <lineage>
        <taxon>Eukaryota</taxon>
        <taxon>Viridiplantae</taxon>
        <taxon>Streptophyta</taxon>
        <taxon>Embryophyta</taxon>
        <taxon>Tracheophyta</taxon>
        <taxon>Spermatophyta</taxon>
        <taxon>Magnoliopsida</taxon>
        <taxon>Liliopsida</taxon>
        <taxon>Araceae</taxon>
        <taxon>Aroideae</taxon>
        <taxon>Colocasieae</taxon>
        <taxon>Colocasia</taxon>
    </lineage>
</organism>
<dbReference type="Pfam" id="PF18791">
    <property type="entry name" value="Transp_inhibit"/>
    <property type="match status" value="1"/>
</dbReference>
<feature type="domain" description="COI1 F-box" evidence="1">
    <location>
        <begin position="13"/>
        <end position="52"/>
    </location>
</feature>
<dbReference type="InterPro" id="IPR041101">
    <property type="entry name" value="Transp_inhibit"/>
</dbReference>
<evidence type="ECO:0000259" key="1">
    <source>
        <dbReference type="Pfam" id="PF18511"/>
    </source>
</evidence>
<accession>A0A843UDV3</accession>
<reference evidence="3" key="1">
    <citation type="submission" date="2017-07" db="EMBL/GenBank/DDBJ databases">
        <title>Taro Niue Genome Assembly and Annotation.</title>
        <authorList>
            <person name="Atibalentja N."/>
            <person name="Keating K."/>
            <person name="Fields C.J."/>
        </authorList>
    </citation>
    <scope>NUCLEOTIDE SEQUENCE</scope>
    <source>
        <strain evidence="3">Niue_2</strain>
        <tissue evidence="3">Leaf</tissue>
    </source>
</reference>
<evidence type="ECO:0000259" key="2">
    <source>
        <dbReference type="Pfam" id="PF18791"/>
    </source>
</evidence>
<dbReference type="EMBL" id="NMUH01000580">
    <property type="protein sequence ID" value="MQL81665.1"/>
    <property type="molecule type" value="Genomic_DNA"/>
</dbReference>
<dbReference type="FunFam" id="3.80.10.10:FF:000124">
    <property type="entry name" value="Coronatine-insensitive protein 1"/>
    <property type="match status" value="1"/>
</dbReference>
<evidence type="ECO:0000313" key="3">
    <source>
        <dbReference type="EMBL" id="MQL81665.1"/>
    </source>
</evidence>
<keyword evidence="4" id="KW-1185">Reference proteome</keyword>
<dbReference type="PANTHER" id="PTHR16134:SF43">
    <property type="entry name" value="CORONATINE-INSENSITIVE PROTEIN 1"/>
    <property type="match status" value="1"/>
</dbReference>
<dbReference type="Gene3D" id="1.20.1280.50">
    <property type="match status" value="1"/>
</dbReference>
<feature type="domain" description="Transport inhibitor response 1" evidence="2">
    <location>
        <begin position="71"/>
        <end position="117"/>
    </location>
</feature>
<dbReference type="AlphaFoldDB" id="A0A843UDV3"/>
<gene>
    <name evidence="3" type="ORF">Taro_014118</name>
</gene>
<name>A0A843UDV3_COLES</name>
<dbReference type="PANTHER" id="PTHR16134">
    <property type="entry name" value="F-BOX/TPR REPEAT PROTEIN POF3"/>
    <property type="match status" value="1"/>
</dbReference>
<dbReference type="SMART" id="SM00367">
    <property type="entry name" value="LRR_CC"/>
    <property type="match status" value="5"/>
</dbReference>
<dbReference type="SUPFAM" id="SSF52047">
    <property type="entry name" value="RNI-like"/>
    <property type="match status" value="2"/>
</dbReference>
<dbReference type="SMR" id="A0A843UDV3"/>
<evidence type="ECO:0000313" key="4">
    <source>
        <dbReference type="Proteomes" id="UP000652761"/>
    </source>
</evidence>
<sequence length="582" mass="66051">MENRNLSRMMSFGISDIALEFVMGYIDDPKDRDAISQVCKKWYHIDSITRKRITIALCYSTTPARLCKRFPRLESLKLKGKPRAAMFNLIPENWGGYAGPWVNEIAQAFDCLKSIHFRRMIVKDADIEVLVRARGPVLIALRLDKCSGFSTDALKLVARSCSRLRTLFLEESFIIEKDGEWLRELAMCNTVLEILNFYMTELRAISCQDLVLLATNCRSLRSLKISDCDILDLVNFFGAATALEEFTGGSFNDQGGAANRYQNVRFPPRLCRLGLSFMGTNEMPIIFPFAANLKKLDLQFTFLSTEDHCQLIQQCPKLEVLEVRNVIGDRGLEVVAQRCKLLRRLRIERGEDEYEDEQGKVSHRGLSALAQGCPELQYLAVYVSDITNAALETIGVHSKNLRDFRMVLLDREERITDLPLDNGVRALLLGCTNLQRFALYLRHGGLTDTGLRYIGETSRNIRYMLLGYVGGSDRGLLDFSLGCPDLQKLELRGCCFSERALAQAVLHLSSLRYIWVQGYNASPDGRDLLDMARRFWNIEFIPPQQLDLEDGPVEQPAQILAYYSLAGKRTDYPNTVVPIYPA</sequence>
<comment type="caution">
    <text evidence="3">The sequence shown here is derived from an EMBL/GenBank/DDBJ whole genome shotgun (WGS) entry which is preliminary data.</text>
</comment>
<protein>
    <recommendedName>
        <fullName evidence="5">Coronatine-insensitive protein 1</fullName>
    </recommendedName>
</protein>
<dbReference type="InterPro" id="IPR041567">
    <property type="entry name" value="COI1_F-box"/>
</dbReference>
<dbReference type="Gene3D" id="3.80.10.10">
    <property type="entry name" value="Ribonuclease Inhibitor"/>
    <property type="match status" value="1"/>
</dbReference>
<dbReference type="Proteomes" id="UP000652761">
    <property type="component" value="Unassembled WGS sequence"/>
</dbReference>
<dbReference type="GO" id="GO:0031146">
    <property type="term" value="P:SCF-dependent proteasomal ubiquitin-dependent protein catabolic process"/>
    <property type="evidence" value="ECO:0007669"/>
    <property type="project" value="TreeGrafter"/>
</dbReference>
<dbReference type="Pfam" id="PF18511">
    <property type="entry name" value="F-box_5"/>
    <property type="match status" value="1"/>
</dbReference>
<proteinExistence type="predicted"/>
<dbReference type="InterPro" id="IPR032675">
    <property type="entry name" value="LRR_dom_sf"/>
</dbReference>
<dbReference type="GO" id="GO:0019005">
    <property type="term" value="C:SCF ubiquitin ligase complex"/>
    <property type="evidence" value="ECO:0007669"/>
    <property type="project" value="TreeGrafter"/>
</dbReference>
<evidence type="ECO:0008006" key="5">
    <source>
        <dbReference type="Google" id="ProtNLM"/>
    </source>
</evidence>
<dbReference type="OrthoDB" id="550575at2759"/>
<dbReference type="InterPro" id="IPR006553">
    <property type="entry name" value="Leu-rich_rpt_Cys-con_subtyp"/>
</dbReference>